<dbReference type="Proteomes" id="UP000010445">
    <property type="component" value="Unassembled WGS sequence"/>
</dbReference>
<dbReference type="eggNOG" id="ENOG5033B4F">
    <property type="taxonomic scope" value="Bacteria"/>
</dbReference>
<keyword evidence="4" id="KW-1185">Reference proteome</keyword>
<sequence length="97" mass="9715">MSSITTAGIVAALVSVFLTIAWLGGMVVDKHRAQTASDLAAVAGAYAAYYGRDACSAADRVAVVNDASVVECSVDGLDVTVRARSGGQEAVAKAGPV</sequence>
<evidence type="ECO:0000259" key="2">
    <source>
        <dbReference type="Pfam" id="PF13400"/>
    </source>
</evidence>
<dbReference type="Pfam" id="PF13400">
    <property type="entry name" value="Tad"/>
    <property type="match status" value="1"/>
</dbReference>
<dbReference type="AlphaFoldDB" id="L1MLN4"/>
<dbReference type="RefSeq" id="WP_006062739.1">
    <property type="nucleotide sequence ID" value="NZ_KB290827.1"/>
</dbReference>
<dbReference type="InterPro" id="IPR028087">
    <property type="entry name" value="Tad_N"/>
</dbReference>
<reference evidence="3 4" key="1">
    <citation type="submission" date="2012-05" db="EMBL/GenBank/DDBJ databases">
        <authorList>
            <person name="Weinstock G."/>
            <person name="Sodergren E."/>
            <person name="Lobos E.A."/>
            <person name="Fulton L."/>
            <person name="Fulton R."/>
            <person name="Courtney L."/>
            <person name="Fronick C."/>
            <person name="O'Laughlin M."/>
            <person name="Godfrey J."/>
            <person name="Wilson R.M."/>
            <person name="Miner T."/>
            <person name="Farmer C."/>
            <person name="Delehaunty K."/>
            <person name="Cordes M."/>
            <person name="Minx P."/>
            <person name="Tomlinson C."/>
            <person name="Chen J."/>
            <person name="Wollam A."/>
            <person name="Pepin K.H."/>
            <person name="Bhonagiri V."/>
            <person name="Zhang X."/>
            <person name="Suruliraj S."/>
            <person name="Warren W."/>
            <person name="Mitreva M."/>
            <person name="Mardis E.R."/>
            <person name="Wilson R.K."/>
        </authorList>
    </citation>
    <scope>NUCLEOTIDE SEQUENCE [LARGE SCALE GENOMIC DNA]</scope>
    <source>
        <strain evidence="3 4">F0235</strain>
    </source>
</reference>
<keyword evidence="1" id="KW-0472">Membrane</keyword>
<dbReference type="NCBIfam" id="TIGR03816">
    <property type="entry name" value="tadE_like_DECH"/>
    <property type="match status" value="1"/>
</dbReference>
<evidence type="ECO:0000256" key="1">
    <source>
        <dbReference type="SAM" id="Phobius"/>
    </source>
</evidence>
<feature type="transmembrane region" description="Helical" evidence="1">
    <location>
        <begin position="6"/>
        <end position="28"/>
    </location>
</feature>
<comment type="caution">
    <text evidence="3">The sequence shown here is derived from an EMBL/GenBank/DDBJ whole genome shotgun (WGS) entry which is preliminary data.</text>
</comment>
<name>L1MLN4_9CORY</name>
<organism evidence="3 4">
    <name type="scientific">Corynebacterium durum F0235</name>
    <dbReference type="NCBI Taxonomy" id="1035195"/>
    <lineage>
        <taxon>Bacteria</taxon>
        <taxon>Bacillati</taxon>
        <taxon>Actinomycetota</taxon>
        <taxon>Actinomycetes</taxon>
        <taxon>Mycobacteriales</taxon>
        <taxon>Corynebacteriaceae</taxon>
        <taxon>Corynebacterium</taxon>
    </lineage>
</organism>
<keyword evidence="1" id="KW-1133">Transmembrane helix</keyword>
<protein>
    <submittedName>
        <fullName evidence="3">TadE-like protein</fullName>
    </submittedName>
</protein>
<accession>L1MLN4</accession>
<keyword evidence="1" id="KW-0812">Transmembrane</keyword>
<evidence type="ECO:0000313" key="4">
    <source>
        <dbReference type="Proteomes" id="UP000010445"/>
    </source>
</evidence>
<dbReference type="EMBL" id="AMEM01000009">
    <property type="protein sequence ID" value="EKX91826.1"/>
    <property type="molecule type" value="Genomic_DNA"/>
</dbReference>
<evidence type="ECO:0000313" key="3">
    <source>
        <dbReference type="EMBL" id="EKX91826.1"/>
    </source>
</evidence>
<dbReference type="InterPro" id="IPR021202">
    <property type="entry name" value="Rv3654c-like"/>
</dbReference>
<feature type="domain" description="Putative Flp pilus-assembly TadG-like N-terminal" evidence="2">
    <location>
        <begin position="4"/>
        <end position="45"/>
    </location>
</feature>
<dbReference type="PATRIC" id="fig|1035195.3.peg.443"/>
<gene>
    <name evidence="3" type="ORF">HMPREF9997_00488</name>
</gene>
<dbReference type="STRING" id="1035195.HMPREF9997_00488"/>
<dbReference type="HOGENOM" id="CLU_104210_4_0_11"/>
<proteinExistence type="predicted"/>